<proteinExistence type="inferred from homology"/>
<keyword evidence="4" id="KW-0788">Thiol protease</keyword>
<evidence type="ECO:0000256" key="4">
    <source>
        <dbReference type="ARBA" id="ARBA00022807"/>
    </source>
</evidence>
<feature type="region of interest" description="Disordered" evidence="6">
    <location>
        <begin position="195"/>
        <end position="216"/>
    </location>
</feature>
<evidence type="ECO:0000259" key="8">
    <source>
        <dbReference type="PROSITE" id="PS51935"/>
    </source>
</evidence>
<evidence type="ECO:0000256" key="2">
    <source>
        <dbReference type="ARBA" id="ARBA00022670"/>
    </source>
</evidence>
<keyword evidence="10" id="KW-1185">Reference proteome</keyword>
<evidence type="ECO:0000256" key="7">
    <source>
        <dbReference type="SAM" id="SignalP"/>
    </source>
</evidence>
<dbReference type="PANTHER" id="PTHR47359">
    <property type="entry name" value="PEPTIDOGLYCAN DL-ENDOPEPTIDASE CWLO"/>
    <property type="match status" value="1"/>
</dbReference>
<dbReference type="Pfam" id="PF00877">
    <property type="entry name" value="NLPC_P60"/>
    <property type="match status" value="1"/>
</dbReference>
<dbReference type="Proteomes" id="UP000265768">
    <property type="component" value="Unassembled WGS sequence"/>
</dbReference>
<feature type="domain" description="NlpC/P60" evidence="8">
    <location>
        <begin position="215"/>
        <end position="331"/>
    </location>
</feature>
<dbReference type="SUPFAM" id="SSF54001">
    <property type="entry name" value="Cysteine proteinases"/>
    <property type="match status" value="1"/>
</dbReference>
<organism evidence="9 10">
    <name type="scientific">Bailinhaonella thermotolerans</name>
    <dbReference type="NCBI Taxonomy" id="1070861"/>
    <lineage>
        <taxon>Bacteria</taxon>
        <taxon>Bacillati</taxon>
        <taxon>Actinomycetota</taxon>
        <taxon>Actinomycetes</taxon>
        <taxon>Streptosporangiales</taxon>
        <taxon>Streptosporangiaceae</taxon>
        <taxon>Bailinhaonella</taxon>
    </lineage>
</organism>
<evidence type="ECO:0000256" key="5">
    <source>
        <dbReference type="SAM" id="Coils"/>
    </source>
</evidence>
<dbReference type="GO" id="GO:0008234">
    <property type="term" value="F:cysteine-type peptidase activity"/>
    <property type="evidence" value="ECO:0007669"/>
    <property type="project" value="UniProtKB-KW"/>
</dbReference>
<keyword evidence="7" id="KW-0732">Signal</keyword>
<evidence type="ECO:0000256" key="1">
    <source>
        <dbReference type="ARBA" id="ARBA00007074"/>
    </source>
</evidence>
<dbReference type="EMBL" id="QZEY01000004">
    <property type="protein sequence ID" value="RJL32663.1"/>
    <property type="molecule type" value="Genomic_DNA"/>
</dbReference>
<gene>
    <name evidence="9" type="ORF">D5H75_14275</name>
</gene>
<feature type="chain" id="PRO_5039501425" evidence="7">
    <location>
        <begin position="19"/>
        <end position="331"/>
    </location>
</feature>
<evidence type="ECO:0000256" key="3">
    <source>
        <dbReference type="ARBA" id="ARBA00022801"/>
    </source>
</evidence>
<keyword evidence="5" id="KW-0175">Coiled coil</keyword>
<keyword evidence="2" id="KW-0645">Protease</keyword>
<dbReference type="GO" id="GO:0006508">
    <property type="term" value="P:proteolysis"/>
    <property type="evidence" value="ECO:0007669"/>
    <property type="project" value="UniProtKB-KW"/>
</dbReference>
<dbReference type="PANTHER" id="PTHR47359:SF3">
    <property type="entry name" value="NLP_P60 DOMAIN-CONTAINING PROTEIN-RELATED"/>
    <property type="match status" value="1"/>
</dbReference>
<name>A0A3A4ATF6_9ACTN</name>
<dbReference type="InterPro" id="IPR051794">
    <property type="entry name" value="PG_Endopeptidase_C40"/>
</dbReference>
<comment type="similarity">
    <text evidence="1">Belongs to the peptidase C40 family.</text>
</comment>
<reference evidence="9 10" key="1">
    <citation type="submission" date="2018-09" db="EMBL/GenBank/DDBJ databases">
        <title>YIM 75507 draft genome.</title>
        <authorList>
            <person name="Tang S."/>
            <person name="Feng Y."/>
        </authorList>
    </citation>
    <scope>NUCLEOTIDE SEQUENCE [LARGE SCALE GENOMIC DNA]</scope>
    <source>
        <strain evidence="9 10">YIM 75507</strain>
    </source>
</reference>
<feature type="coiled-coil region" evidence="5">
    <location>
        <begin position="38"/>
        <end position="93"/>
    </location>
</feature>
<accession>A0A3A4ATF6</accession>
<dbReference type="PROSITE" id="PS51935">
    <property type="entry name" value="NLPC_P60"/>
    <property type="match status" value="1"/>
</dbReference>
<feature type="signal peptide" evidence="7">
    <location>
        <begin position="1"/>
        <end position="18"/>
    </location>
</feature>
<dbReference type="Gene3D" id="3.90.1720.10">
    <property type="entry name" value="endopeptidase domain like (from Nostoc punctiforme)"/>
    <property type="match status" value="1"/>
</dbReference>
<comment type="caution">
    <text evidence="9">The sequence shown here is derived from an EMBL/GenBank/DDBJ whole genome shotgun (WGS) entry which is preliminary data.</text>
</comment>
<feature type="compositionally biased region" description="Pro residues" evidence="6">
    <location>
        <begin position="202"/>
        <end position="212"/>
    </location>
</feature>
<evidence type="ECO:0000313" key="9">
    <source>
        <dbReference type="EMBL" id="RJL32663.1"/>
    </source>
</evidence>
<protein>
    <submittedName>
        <fullName evidence="9">NlpC/P60 family protein</fullName>
    </submittedName>
</protein>
<dbReference type="RefSeq" id="WP_119926911.1">
    <property type="nucleotide sequence ID" value="NZ_QZEY01000004.1"/>
</dbReference>
<evidence type="ECO:0000256" key="6">
    <source>
        <dbReference type="SAM" id="MobiDB-lite"/>
    </source>
</evidence>
<keyword evidence="3" id="KW-0378">Hydrolase</keyword>
<dbReference type="AlphaFoldDB" id="A0A3A4ATF6"/>
<sequence>MRRWTLLLGLLVTLAVTAPLTLPPTAAVPYGAAHADPVRDLESQVRELSDKAEVVTEKYNERRLHLRAAEGAERAARDRLAEADRLLAGARERLRAIALARHTGMPPHPVIALIGSPGTGADTALRRGMLARYVTEEETAELAAYESAARERAAARDHQHARAAEIARITADLGRKKRDIEGLLSRARARLADLRARGASPSSPPRVAPPPVSGDGKAATAVRAALSQVGKPYRWGQADPRVGFDCSGLTMWAYAQAGISLPHYTGAQYRMGRKVARSQLRPGDLVFFYSDLHHVGLYLGDGTMVHAPSSGRRVEVVTIATRPYAGAVRVA</sequence>
<evidence type="ECO:0000313" key="10">
    <source>
        <dbReference type="Proteomes" id="UP000265768"/>
    </source>
</evidence>
<dbReference type="InterPro" id="IPR038765">
    <property type="entry name" value="Papain-like_cys_pep_sf"/>
</dbReference>
<dbReference type="InterPro" id="IPR000064">
    <property type="entry name" value="NLP_P60_dom"/>
</dbReference>
<dbReference type="OrthoDB" id="3209655at2"/>